<keyword evidence="5" id="KW-0539">Nucleus</keyword>
<keyword evidence="3" id="KW-0853">WD repeat</keyword>
<dbReference type="EMBL" id="MU839839">
    <property type="protein sequence ID" value="KAK1752471.1"/>
    <property type="molecule type" value="Genomic_DNA"/>
</dbReference>
<dbReference type="FunFam" id="2.130.10.10:FF:000549">
    <property type="entry name" value="Small nucleolar ribonucleoprotein complex subunit"/>
    <property type="match status" value="1"/>
</dbReference>
<dbReference type="Proteomes" id="UP001239445">
    <property type="component" value="Unassembled WGS sequence"/>
</dbReference>
<dbReference type="GO" id="GO:0034388">
    <property type="term" value="C:Pwp2p-containing subcomplex of 90S preribosome"/>
    <property type="evidence" value="ECO:0007669"/>
    <property type="project" value="TreeGrafter"/>
</dbReference>
<evidence type="ECO:0000256" key="4">
    <source>
        <dbReference type="ARBA" id="ARBA00022737"/>
    </source>
</evidence>
<evidence type="ECO:0000256" key="3">
    <source>
        <dbReference type="ARBA" id="ARBA00022574"/>
    </source>
</evidence>
<evidence type="ECO:0000256" key="2">
    <source>
        <dbReference type="ARBA" id="ARBA00022552"/>
    </source>
</evidence>
<comment type="caution">
    <text evidence="9">The sequence shown here is derived from an EMBL/GenBank/DDBJ whole genome shotgun (WGS) entry which is preliminary data.</text>
</comment>
<dbReference type="PANTHER" id="PTHR18359:SF0">
    <property type="entry name" value="U3 SMALL NUCLEOLAR RNA-ASSOCIATED PROTEIN 18 HOMOLOG"/>
    <property type="match status" value="1"/>
</dbReference>
<keyword evidence="2" id="KW-0698">rRNA processing</keyword>
<feature type="region of interest" description="Disordered" evidence="7">
    <location>
        <begin position="309"/>
        <end position="328"/>
    </location>
</feature>
<comment type="subcellular location">
    <subcellularLocation>
        <location evidence="1">Nucleus</location>
        <location evidence="1">Nucleolus</location>
    </subcellularLocation>
</comment>
<evidence type="ECO:0000256" key="1">
    <source>
        <dbReference type="ARBA" id="ARBA00004604"/>
    </source>
</evidence>
<evidence type="ECO:0000256" key="8">
    <source>
        <dbReference type="SAM" id="SignalP"/>
    </source>
</evidence>
<evidence type="ECO:0000256" key="7">
    <source>
        <dbReference type="SAM" id="MobiDB-lite"/>
    </source>
</evidence>
<feature type="region of interest" description="Disordered" evidence="7">
    <location>
        <begin position="285"/>
        <end position="304"/>
    </location>
</feature>
<evidence type="ECO:0000313" key="10">
    <source>
        <dbReference type="Proteomes" id="UP001239445"/>
    </source>
</evidence>
<dbReference type="SUPFAM" id="SSF50978">
    <property type="entry name" value="WD40 repeat-like"/>
    <property type="match status" value="1"/>
</dbReference>
<dbReference type="GO" id="GO:0006364">
    <property type="term" value="P:rRNA processing"/>
    <property type="evidence" value="ECO:0007669"/>
    <property type="project" value="UniProtKB-KW"/>
</dbReference>
<dbReference type="GO" id="GO:0032040">
    <property type="term" value="C:small-subunit processome"/>
    <property type="evidence" value="ECO:0007669"/>
    <property type="project" value="TreeGrafter"/>
</dbReference>
<dbReference type="InterPro" id="IPR045161">
    <property type="entry name" value="Utp18"/>
</dbReference>
<evidence type="ECO:0000256" key="6">
    <source>
        <dbReference type="ARBA" id="ARBA00025767"/>
    </source>
</evidence>
<protein>
    <submittedName>
        <fullName evidence="9">WD40 repeat-like protein</fullName>
    </submittedName>
</protein>
<dbReference type="InterPro" id="IPR001680">
    <property type="entry name" value="WD40_rpt"/>
</dbReference>
<keyword evidence="8" id="KW-0732">Signal</keyword>
<reference evidence="9" key="1">
    <citation type="submission" date="2023-06" db="EMBL/GenBank/DDBJ databases">
        <title>Genome-scale phylogeny and comparative genomics of the fungal order Sordariales.</title>
        <authorList>
            <consortium name="Lawrence Berkeley National Laboratory"/>
            <person name="Hensen N."/>
            <person name="Bonometti L."/>
            <person name="Westerberg I."/>
            <person name="Brannstrom I.O."/>
            <person name="Guillou S."/>
            <person name="Cros-Aarteil S."/>
            <person name="Calhoun S."/>
            <person name="Haridas S."/>
            <person name="Kuo A."/>
            <person name="Mondo S."/>
            <person name="Pangilinan J."/>
            <person name="Riley R."/>
            <person name="Labutti K."/>
            <person name="Andreopoulos B."/>
            <person name="Lipzen A."/>
            <person name="Chen C."/>
            <person name="Yanf M."/>
            <person name="Daum C."/>
            <person name="Ng V."/>
            <person name="Clum A."/>
            <person name="Steindorff A."/>
            <person name="Ohm R."/>
            <person name="Martin F."/>
            <person name="Silar P."/>
            <person name="Natvig D."/>
            <person name="Lalanne C."/>
            <person name="Gautier V."/>
            <person name="Ament-Velasquez S.L."/>
            <person name="Kruys A."/>
            <person name="Hutchinson M.I."/>
            <person name="Powell A.J."/>
            <person name="Barry K."/>
            <person name="Miller A.N."/>
            <person name="Grigoriev I.V."/>
            <person name="Debuchy R."/>
            <person name="Gladieux P."/>
            <person name="Thoren M.H."/>
            <person name="Johannesson H."/>
        </authorList>
    </citation>
    <scope>NUCLEOTIDE SEQUENCE</scope>
    <source>
        <strain evidence="9">PSN4</strain>
    </source>
</reference>
<dbReference type="PANTHER" id="PTHR18359">
    <property type="entry name" value="WD-REPEAT PROTEIN-RELATED"/>
    <property type="match status" value="1"/>
</dbReference>
<evidence type="ECO:0000313" key="9">
    <source>
        <dbReference type="EMBL" id="KAK1752471.1"/>
    </source>
</evidence>
<feature type="signal peptide" evidence="8">
    <location>
        <begin position="1"/>
        <end position="24"/>
    </location>
</feature>
<name>A0AAJ0F2L3_9PEZI</name>
<comment type="similarity">
    <text evidence="6">Belongs to the WD repeat UTP18 family.</text>
</comment>
<evidence type="ECO:0000256" key="5">
    <source>
        <dbReference type="ARBA" id="ARBA00023242"/>
    </source>
</evidence>
<keyword evidence="10" id="KW-1185">Reference proteome</keyword>
<sequence length="1047" mass="113191">MAASAMFLRGVVLLLSLLIQTCLAEVGLSFVVAGGQIFTPGLAILDAPQPGTPLGGELIEVALDVSTNGRMPLPPYPDDSPSKIHNITIFLYSYDTGRNFTITNGTASANNASLGDIMFQEPGSTVKHVKWIWPDCLVGDGQPTELGSARGVYNISIRQNFRLNGQDHYTIFDVPISVTNKIDSNTARPSCDSLLNPMLTPEQVNVTGANNVPVMFAPGDATVIQTSAGGANNGDGLGPTKPGATPGQGLGNGAGPVRIGNQMGCWWKQFEETNKLCTSAATMSSRHQNRAESPEDLFGGFDDDEENAVASAGMESSGGEEDDEEDDDVQVKLDSMALDEKDSDEEDLERFVLGNKDSFRNQLFRDDLLDDSAILGEPSGLEGSKTSTGKEGLDASAVFMIDTGKSNAEKQLVPTEPAEDLPEEDAPAWVDSDDERLTVSLAKATRLRKLRTTEAEDVVSGTEYSRRLRQQYLRLYPLPDWAKHAAASETQSKSRRRRSSASQGGSSGSSGESDDEEIESALPLDTFLRDANSFNSSGARKRRKLRPETIDIQRSRDLPDVHKAAVSSLSFHPRHPIVLSSSTSSILYLHHYDPAAYPTPNPALTSVQVQRTDLRRTAFLGPNGDEIVFAGRRRYFHSWNLSTGVVRRVTQIQGHQKEQRTMEHFRLSPCGRYMALVSSARKGGGMLNILSVATMQWIAQARPNGRHGIADFAWWANGEGLTIAGRDGQVTEWSMAAQRTIGVWRDEGSIGGTVLAMGGHGGPKELGGDRWVAIGSTSGILNIYDRNQLIAPAAKGKGALSGADTEKAVEINTLPEPTRAFEQLTTTVTVVSFSPDGQLLAFGSALKKDALRLVHLPSCTVYRNWPTDQTPLGRVSAVAFDAKSELLAVGNDQGKAAIETFIAGDMSQNFVGSHCFFLDQTSPLPSDMANACLNIADVSPIEASLTPSALQHPHPVNGSREATMPSPLLSEKRHFGSPDQGYSRDFPIIVHTLVEGGVHRDLYLVNTFLDTALPHDNVKLRWLHVPGHSEREVEVVATFNHVPKTAC</sequence>
<dbReference type="SMART" id="SM00320">
    <property type="entry name" value="WD40"/>
    <property type="match status" value="4"/>
</dbReference>
<feature type="compositionally biased region" description="Acidic residues" evidence="7">
    <location>
        <begin position="318"/>
        <end position="328"/>
    </location>
</feature>
<dbReference type="Gene3D" id="2.130.10.10">
    <property type="entry name" value="YVTN repeat-like/Quinoprotein amine dehydrogenase"/>
    <property type="match status" value="1"/>
</dbReference>
<keyword evidence="4" id="KW-0677">Repeat</keyword>
<feature type="chain" id="PRO_5042494407" evidence="8">
    <location>
        <begin position="25"/>
        <end position="1047"/>
    </location>
</feature>
<dbReference type="InterPro" id="IPR015943">
    <property type="entry name" value="WD40/YVTN_repeat-like_dom_sf"/>
</dbReference>
<organism evidence="9 10">
    <name type="scientific">Echria macrotheca</name>
    <dbReference type="NCBI Taxonomy" id="438768"/>
    <lineage>
        <taxon>Eukaryota</taxon>
        <taxon>Fungi</taxon>
        <taxon>Dikarya</taxon>
        <taxon>Ascomycota</taxon>
        <taxon>Pezizomycotina</taxon>
        <taxon>Sordariomycetes</taxon>
        <taxon>Sordariomycetidae</taxon>
        <taxon>Sordariales</taxon>
        <taxon>Schizotheciaceae</taxon>
        <taxon>Echria</taxon>
    </lineage>
</organism>
<dbReference type="AlphaFoldDB" id="A0AAJ0F2L3"/>
<accession>A0AAJ0F2L3</accession>
<feature type="region of interest" description="Disordered" evidence="7">
    <location>
        <begin position="486"/>
        <end position="518"/>
    </location>
</feature>
<dbReference type="InterPro" id="IPR036322">
    <property type="entry name" value="WD40_repeat_dom_sf"/>
</dbReference>
<proteinExistence type="inferred from homology"/>
<gene>
    <name evidence="9" type="ORF">QBC47DRAFT_363238</name>
</gene>
<feature type="region of interest" description="Disordered" evidence="7">
    <location>
        <begin position="532"/>
        <end position="554"/>
    </location>
</feature>